<accession>A0AAJ6QZ59</accession>
<comment type="similarity">
    <text evidence="2">Belongs to the Rho GDI family.</text>
</comment>
<dbReference type="SUPFAM" id="SSF81296">
    <property type="entry name" value="E set domains"/>
    <property type="match status" value="1"/>
</dbReference>
<dbReference type="Gene3D" id="2.70.50.30">
    <property type="entry name" value="Coagulation Factor XIII, subunit A, domain 1"/>
    <property type="match status" value="1"/>
</dbReference>
<dbReference type="Proteomes" id="UP000694867">
    <property type="component" value="Unplaced"/>
</dbReference>
<dbReference type="GO" id="GO:0007266">
    <property type="term" value="P:Rho protein signal transduction"/>
    <property type="evidence" value="ECO:0007669"/>
    <property type="project" value="InterPro"/>
</dbReference>
<dbReference type="GO" id="GO:0016020">
    <property type="term" value="C:membrane"/>
    <property type="evidence" value="ECO:0007669"/>
    <property type="project" value="TreeGrafter"/>
</dbReference>
<evidence type="ECO:0000313" key="8">
    <source>
        <dbReference type="RefSeq" id="XP_003748662.1"/>
    </source>
</evidence>
<dbReference type="PANTHER" id="PTHR10980">
    <property type="entry name" value="RHO GDP-DISSOCIATION INHIBITOR"/>
    <property type="match status" value="1"/>
</dbReference>
<evidence type="ECO:0000256" key="3">
    <source>
        <dbReference type="ARBA" id="ARBA00022490"/>
    </source>
</evidence>
<evidence type="ECO:0000256" key="5">
    <source>
        <dbReference type="ARBA" id="ARBA00073845"/>
    </source>
</evidence>
<evidence type="ECO:0000256" key="2">
    <source>
        <dbReference type="ARBA" id="ARBA00009758"/>
    </source>
</evidence>
<dbReference type="InterPro" id="IPR024792">
    <property type="entry name" value="RhoGDI_dom_sf"/>
</dbReference>
<dbReference type="GO" id="GO:0005829">
    <property type="term" value="C:cytosol"/>
    <property type="evidence" value="ECO:0007669"/>
    <property type="project" value="TreeGrafter"/>
</dbReference>
<dbReference type="FunFam" id="2.70.50.30:FF:000001">
    <property type="entry name" value="Rho GDP-dissociation inhibitor 1"/>
    <property type="match status" value="1"/>
</dbReference>
<comment type="function">
    <text evidence="4">Inhibits GDP/GTP exchange reaction of RhoB. Interacts specifically with the GDP- and GTP-bound forms of post-translationally processed Rhob and Rhog proteins, both of which show a growth-regulated expression in mammalian cells. Stimulates the release of the GDP-bound but not the GTP-bound RhoB protein. Also inhibits the GDP/GTP exchange of RhoB but shows less ability to inhibit the dissociation of prebound GTP.</text>
</comment>
<organism evidence="7 8">
    <name type="scientific">Galendromus occidentalis</name>
    <name type="common">western predatory mite</name>
    <dbReference type="NCBI Taxonomy" id="34638"/>
    <lineage>
        <taxon>Eukaryota</taxon>
        <taxon>Metazoa</taxon>
        <taxon>Ecdysozoa</taxon>
        <taxon>Arthropoda</taxon>
        <taxon>Chelicerata</taxon>
        <taxon>Arachnida</taxon>
        <taxon>Acari</taxon>
        <taxon>Parasitiformes</taxon>
        <taxon>Mesostigmata</taxon>
        <taxon>Gamasina</taxon>
        <taxon>Phytoseioidea</taxon>
        <taxon>Phytoseiidae</taxon>
        <taxon>Typhlodrominae</taxon>
        <taxon>Galendromus</taxon>
    </lineage>
</organism>
<dbReference type="PANTHER" id="PTHR10980:SF3">
    <property type="entry name" value="LD16419P"/>
    <property type="match status" value="1"/>
</dbReference>
<dbReference type="InterPro" id="IPR000406">
    <property type="entry name" value="Rho_GDI"/>
</dbReference>
<evidence type="ECO:0000313" key="7">
    <source>
        <dbReference type="Proteomes" id="UP000694867"/>
    </source>
</evidence>
<dbReference type="GeneID" id="100905306"/>
<evidence type="ECO:0000256" key="6">
    <source>
        <dbReference type="ARBA" id="ARBA00080671"/>
    </source>
</evidence>
<dbReference type="GO" id="GO:0005094">
    <property type="term" value="F:Rho GDP-dissociation inhibitor activity"/>
    <property type="evidence" value="ECO:0007669"/>
    <property type="project" value="InterPro"/>
</dbReference>
<dbReference type="CTD" id="40179"/>
<dbReference type="AlphaFoldDB" id="A0AAJ6QZ59"/>
<gene>
    <name evidence="8" type="primary">LOC100905306</name>
</gene>
<dbReference type="PRINTS" id="PR00492">
    <property type="entry name" value="RHOGDI"/>
</dbReference>
<dbReference type="KEGG" id="goe:100905306"/>
<name>A0AAJ6QZ59_9ACAR</name>
<dbReference type="InterPro" id="IPR014756">
    <property type="entry name" value="Ig_E-set"/>
</dbReference>
<comment type="subcellular location">
    <subcellularLocation>
        <location evidence="1">Cytoplasm</location>
    </subcellularLocation>
</comment>
<evidence type="ECO:0000256" key="4">
    <source>
        <dbReference type="ARBA" id="ARBA00053735"/>
    </source>
</evidence>
<reference evidence="8" key="1">
    <citation type="submission" date="2025-08" db="UniProtKB">
        <authorList>
            <consortium name="RefSeq"/>
        </authorList>
    </citation>
    <scope>IDENTIFICATION</scope>
</reference>
<protein>
    <recommendedName>
        <fullName evidence="5">Rho GDP-dissociation inhibitor 3</fullName>
    </recommendedName>
    <alternativeName>
        <fullName evidence="6">Rho-GDI gamma</fullName>
    </alternativeName>
</protein>
<keyword evidence="3" id="KW-0963">Cytoplasm</keyword>
<evidence type="ECO:0000256" key="1">
    <source>
        <dbReference type="ARBA" id="ARBA00004496"/>
    </source>
</evidence>
<keyword evidence="7" id="KW-1185">Reference proteome</keyword>
<proteinExistence type="inferred from homology"/>
<sequence>MAGGDAETPVIEHEEESTYKPPAQKTLKDIVEADKEDESLLKYKQALLGQALTGEQIIVEPENPKNVIVKQLALVVEGRPDVVLDLTTELKDLKKKTFTVKEGILYQIRIDFFVQREIVTGLKYVQKITRLGAQVEKISQMVGSYAPKQELQSYTTPKEEMPSGMLARGTYGVKSLFTDDDQLEHLKWEWSFEIKKDWD</sequence>
<dbReference type="RefSeq" id="XP_003748662.1">
    <property type="nucleotide sequence ID" value="XM_003748614.2"/>
</dbReference>
<dbReference type="Pfam" id="PF02115">
    <property type="entry name" value="Rho_GDI"/>
    <property type="match status" value="1"/>
</dbReference>